<reference evidence="8 9" key="1">
    <citation type="submission" date="2024-01" db="EMBL/GenBank/DDBJ databases">
        <title>A draft genome for a cacao thread blight-causing isolate of Paramarasmius palmivorus.</title>
        <authorList>
            <person name="Baruah I.K."/>
            <person name="Bukari Y."/>
            <person name="Amoako-Attah I."/>
            <person name="Meinhardt L.W."/>
            <person name="Bailey B.A."/>
            <person name="Cohen S.P."/>
        </authorList>
    </citation>
    <scope>NUCLEOTIDE SEQUENCE [LARGE SCALE GENOMIC DNA]</scope>
    <source>
        <strain evidence="8 9">GH-12</strain>
    </source>
</reference>
<dbReference type="InterPro" id="IPR011545">
    <property type="entry name" value="DEAD/DEAH_box_helicase_dom"/>
</dbReference>
<protein>
    <recommendedName>
        <fullName evidence="10">Histone deacetylase interacting domain-containing protein</fullName>
    </recommendedName>
</protein>
<feature type="compositionally biased region" description="Low complexity" evidence="5">
    <location>
        <begin position="64"/>
        <end position="77"/>
    </location>
</feature>
<dbReference type="Pfam" id="PF00270">
    <property type="entry name" value="DEAD"/>
    <property type="match status" value="1"/>
</dbReference>
<dbReference type="Gene3D" id="3.30.200.20">
    <property type="entry name" value="Phosphorylase Kinase, domain 1"/>
    <property type="match status" value="1"/>
</dbReference>
<evidence type="ECO:0000256" key="2">
    <source>
        <dbReference type="ARBA" id="ARBA00022491"/>
    </source>
</evidence>
<dbReference type="SUPFAM" id="SSF47762">
    <property type="entry name" value="PAH2 domain"/>
    <property type="match status" value="2"/>
</dbReference>
<dbReference type="GO" id="GO:0004672">
    <property type="term" value="F:protein kinase activity"/>
    <property type="evidence" value="ECO:0007669"/>
    <property type="project" value="InterPro"/>
</dbReference>
<comment type="caution">
    <text evidence="8">The sequence shown here is derived from an EMBL/GenBank/DDBJ whole genome shotgun (WGS) entry which is preliminary data.</text>
</comment>
<dbReference type="InterPro" id="IPR003822">
    <property type="entry name" value="PAH"/>
</dbReference>
<evidence type="ECO:0000259" key="6">
    <source>
        <dbReference type="Pfam" id="PF00270"/>
    </source>
</evidence>
<dbReference type="GO" id="GO:0005524">
    <property type="term" value="F:ATP binding"/>
    <property type="evidence" value="ECO:0007669"/>
    <property type="project" value="InterPro"/>
</dbReference>
<name>A0AAW0CCJ9_9AGAR</name>
<keyword evidence="2" id="KW-0678">Repressor</keyword>
<dbReference type="Gene3D" id="3.40.50.300">
    <property type="entry name" value="P-loop containing nucleotide triphosphate hydrolases"/>
    <property type="match status" value="1"/>
</dbReference>
<dbReference type="InterPro" id="IPR039774">
    <property type="entry name" value="Sin3-like"/>
</dbReference>
<dbReference type="GO" id="GO:0000122">
    <property type="term" value="P:negative regulation of transcription by RNA polymerase II"/>
    <property type="evidence" value="ECO:0007669"/>
    <property type="project" value="TreeGrafter"/>
</dbReference>
<evidence type="ECO:0000256" key="5">
    <source>
        <dbReference type="SAM" id="MobiDB-lite"/>
    </source>
</evidence>
<feature type="region of interest" description="Disordered" evidence="5">
    <location>
        <begin position="315"/>
        <end position="341"/>
    </location>
</feature>
<keyword evidence="9" id="KW-1185">Reference proteome</keyword>
<dbReference type="Pfam" id="PF07714">
    <property type="entry name" value="PK_Tyr_Ser-Thr"/>
    <property type="match status" value="1"/>
</dbReference>
<dbReference type="GO" id="GO:0003676">
    <property type="term" value="F:nucleic acid binding"/>
    <property type="evidence" value="ECO:0007669"/>
    <property type="project" value="InterPro"/>
</dbReference>
<evidence type="ECO:0000313" key="9">
    <source>
        <dbReference type="Proteomes" id="UP001383192"/>
    </source>
</evidence>
<dbReference type="GO" id="GO:0003714">
    <property type="term" value="F:transcription corepressor activity"/>
    <property type="evidence" value="ECO:0007669"/>
    <property type="project" value="InterPro"/>
</dbReference>
<evidence type="ECO:0000256" key="1">
    <source>
        <dbReference type="ARBA" id="ARBA00004123"/>
    </source>
</evidence>
<dbReference type="FunFam" id="1.20.1160.11:FF:000001">
    <property type="entry name" value="Paired amphipathic helix protein Sin3"/>
    <property type="match status" value="1"/>
</dbReference>
<dbReference type="SUPFAM" id="SSF52540">
    <property type="entry name" value="P-loop containing nucleoside triphosphate hydrolases"/>
    <property type="match status" value="1"/>
</dbReference>
<dbReference type="InterPro" id="IPR001245">
    <property type="entry name" value="Ser-Thr/Tyr_kinase_cat_dom"/>
</dbReference>
<dbReference type="SUPFAM" id="SSF56112">
    <property type="entry name" value="Protein kinase-like (PK-like)"/>
    <property type="match status" value="1"/>
</dbReference>
<dbReference type="InterPro" id="IPR011009">
    <property type="entry name" value="Kinase-like_dom_sf"/>
</dbReference>
<dbReference type="PROSITE" id="PS51477">
    <property type="entry name" value="PAH"/>
    <property type="match status" value="2"/>
</dbReference>
<proteinExistence type="predicted"/>
<feature type="region of interest" description="Disordered" evidence="5">
    <location>
        <begin position="42"/>
        <end position="77"/>
    </location>
</feature>
<dbReference type="GO" id="GO:0070822">
    <property type="term" value="C:Sin3-type complex"/>
    <property type="evidence" value="ECO:0007669"/>
    <property type="project" value="TreeGrafter"/>
</dbReference>
<feature type="domain" description="DEAD/DEAH-box helicase" evidence="6">
    <location>
        <begin position="563"/>
        <end position="746"/>
    </location>
</feature>
<dbReference type="PANTHER" id="PTHR12346:SF0">
    <property type="entry name" value="SIN3A, ISOFORM G"/>
    <property type="match status" value="1"/>
</dbReference>
<evidence type="ECO:0000313" key="8">
    <source>
        <dbReference type="EMBL" id="KAK7036539.1"/>
    </source>
</evidence>
<organism evidence="8 9">
    <name type="scientific">Paramarasmius palmivorus</name>
    <dbReference type="NCBI Taxonomy" id="297713"/>
    <lineage>
        <taxon>Eukaryota</taxon>
        <taxon>Fungi</taxon>
        <taxon>Dikarya</taxon>
        <taxon>Basidiomycota</taxon>
        <taxon>Agaricomycotina</taxon>
        <taxon>Agaricomycetes</taxon>
        <taxon>Agaricomycetidae</taxon>
        <taxon>Agaricales</taxon>
        <taxon>Marasmiineae</taxon>
        <taxon>Marasmiaceae</taxon>
        <taxon>Paramarasmius</taxon>
    </lineage>
</organism>
<evidence type="ECO:0008006" key="10">
    <source>
        <dbReference type="Google" id="ProtNLM"/>
    </source>
</evidence>
<dbReference type="InterPro" id="IPR036600">
    <property type="entry name" value="PAH_sf"/>
</dbReference>
<dbReference type="Pfam" id="PF02671">
    <property type="entry name" value="PAH"/>
    <property type="match status" value="2"/>
</dbReference>
<dbReference type="PANTHER" id="PTHR12346">
    <property type="entry name" value="SIN3B-RELATED"/>
    <property type="match status" value="1"/>
</dbReference>
<dbReference type="Proteomes" id="UP001383192">
    <property type="component" value="Unassembled WGS sequence"/>
</dbReference>
<feature type="compositionally biased region" description="Basic residues" evidence="5">
    <location>
        <begin position="325"/>
        <end position="337"/>
    </location>
</feature>
<sequence>MAEDIPTTDFALEVARPITISADFVDLLDFGTSNEVFCAGDLEKSRNSSERPASSMTVDLLENSPPESSSSTPMSVDSLQVQPLDGQQASSSPTQPNVSLNRSLNILSVADALSYLDHVKFQFQDQPDVYNHFLDIVKEFKSQQIDTPGVIKRVSHLFRGHPLLTQGFNTFLPAGYRIQCSVDDKHITVTTPRGTTMQTIGTTGREESTFLWSTIEPGDGSSVQQRTDAYIHQVKQRCDPETYKQFLDILSRYHHAPETIDEEEVSRQIARLFKNAPDLRADFRIFMTQQKQSSLHELERFGAGAPDLKRKRKLDAVASSAGVPQKKRRAGGRGKKGKEKERAVPPIKYTAFLILRLLQVSKPEGMRHIDLPWPNNIERELGRIATILGDEVKYGALVRHTGAIAQYLLDLLQQVGHYHFQVPPQRIFNYWHYIQLADYDANETRVRSLLYKAMIRLSSNSGLHPQCLAIKNVEKLGDYPVAAGSFGDVYKGVLGKNRDQEYLREAIVWRQLRHSNVLPFLGLYYLDDSRKQLCLVSPWMEKGNLVQFLQHSSIDDWPDGLRDYQAQYLPYVLDGEDLALFGVTEEGKSAFSCVPITVYNEVSKNPELYERFAYRKDAVGVVVTPTKGLADSIILERERFGVSGLSYCHEVIAKLRTEHVNFVQKICECKSWQVICGDPKHLQDEEWSKIIKHETFSKNLICFCNEEAHLNKIWGTRLRPAFHSIGSFAQGHLPDTVLAIALSATCALGKDTAAICSSLGLTGDSRTCMSLEPFKR</sequence>
<evidence type="ECO:0000256" key="3">
    <source>
        <dbReference type="ARBA" id="ARBA00023242"/>
    </source>
</evidence>
<feature type="domain" description="Serine-threonine/tyrosine-protein kinase catalytic" evidence="7">
    <location>
        <begin position="497"/>
        <end position="552"/>
    </location>
</feature>
<evidence type="ECO:0000256" key="4">
    <source>
        <dbReference type="PROSITE-ProRule" id="PRU00810"/>
    </source>
</evidence>
<comment type="subcellular location">
    <subcellularLocation>
        <location evidence="1 4">Nucleus</location>
    </subcellularLocation>
</comment>
<dbReference type="Gene3D" id="1.20.1160.11">
    <property type="entry name" value="Paired amphipathic helix"/>
    <property type="match status" value="2"/>
</dbReference>
<dbReference type="EMBL" id="JAYKXP010000050">
    <property type="protein sequence ID" value="KAK7036539.1"/>
    <property type="molecule type" value="Genomic_DNA"/>
</dbReference>
<dbReference type="AlphaFoldDB" id="A0AAW0CCJ9"/>
<keyword evidence="3 4" id="KW-0539">Nucleus</keyword>
<evidence type="ECO:0000259" key="7">
    <source>
        <dbReference type="Pfam" id="PF07714"/>
    </source>
</evidence>
<dbReference type="InterPro" id="IPR027417">
    <property type="entry name" value="P-loop_NTPase"/>
</dbReference>
<gene>
    <name evidence="8" type="ORF">VNI00_011472</name>
</gene>
<accession>A0AAW0CCJ9</accession>